<feature type="transmembrane region" description="Helical" evidence="6">
    <location>
        <begin position="92"/>
        <end position="110"/>
    </location>
</feature>
<evidence type="ECO:0000256" key="1">
    <source>
        <dbReference type="ARBA" id="ARBA00004308"/>
    </source>
</evidence>
<dbReference type="PANTHER" id="PTHR31679">
    <property type="entry name" value="PEROXISOMAL MEMBRANE PROTEIN PEX30-RELATED"/>
    <property type="match status" value="1"/>
</dbReference>
<dbReference type="GO" id="GO:0005778">
    <property type="term" value="C:peroxisomal membrane"/>
    <property type="evidence" value="ECO:0007669"/>
    <property type="project" value="TreeGrafter"/>
</dbReference>
<keyword evidence="4 6" id="KW-0472">Membrane</keyword>
<dbReference type="PANTHER" id="PTHR31679:SF2">
    <property type="entry name" value="PEROXISOMAL MEMBRANE PROTEIN PEX30-RELATED"/>
    <property type="match status" value="1"/>
</dbReference>
<evidence type="ECO:0000256" key="3">
    <source>
        <dbReference type="ARBA" id="ARBA00022989"/>
    </source>
</evidence>
<dbReference type="InterPro" id="IPR052646">
    <property type="entry name" value="Peroxisomal_PEX28-32"/>
</dbReference>
<feature type="domain" description="TECPR1-like DysF" evidence="7">
    <location>
        <begin position="43"/>
        <end position="455"/>
    </location>
</feature>
<reference evidence="8 9" key="1">
    <citation type="submission" date="2016-08" db="EMBL/GenBank/DDBJ databases">
        <title>A Parts List for Fungal Cellulosomes Revealed by Comparative Genomics.</title>
        <authorList>
            <consortium name="DOE Joint Genome Institute"/>
            <person name="Haitjema C.H."/>
            <person name="Gilmore S.P."/>
            <person name="Henske J.K."/>
            <person name="Solomon K.V."/>
            <person name="De Groot R."/>
            <person name="Kuo A."/>
            <person name="Mondo S.J."/>
            <person name="Salamov A.A."/>
            <person name="Labutti K."/>
            <person name="Zhao Z."/>
            <person name="Chiniquy J."/>
            <person name="Barry K."/>
            <person name="Brewer H.M."/>
            <person name="Purvine S.O."/>
            <person name="Wright A.T."/>
            <person name="Boxma B."/>
            <person name="Van Alen T."/>
            <person name="Hackstein J.H."/>
            <person name="Baker S.E."/>
            <person name="Grigoriev I.V."/>
            <person name="O'Malley M.A."/>
        </authorList>
    </citation>
    <scope>NUCLEOTIDE SEQUENCE [LARGE SCALE GENOMIC DNA]</scope>
    <source>
        <strain evidence="8 9">G1</strain>
    </source>
</reference>
<evidence type="ECO:0000256" key="2">
    <source>
        <dbReference type="ARBA" id="ARBA00022692"/>
    </source>
</evidence>
<keyword evidence="3 6" id="KW-1133">Transmembrane helix</keyword>
<dbReference type="Proteomes" id="UP000193920">
    <property type="component" value="Unassembled WGS sequence"/>
</dbReference>
<dbReference type="OrthoDB" id="2151855at2759"/>
<dbReference type="GO" id="GO:0012505">
    <property type="term" value="C:endomembrane system"/>
    <property type="evidence" value="ECO:0007669"/>
    <property type="project" value="UniProtKB-SubCell"/>
</dbReference>
<feature type="transmembrane region" description="Helical" evidence="6">
    <location>
        <begin position="248"/>
        <end position="268"/>
    </location>
</feature>
<accession>A0A1Y2D697</accession>
<gene>
    <name evidence="8" type="ORF">LY90DRAFT_702267</name>
</gene>
<keyword evidence="9" id="KW-1185">Reference proteome</keyword>
<organism evidence="8 9">
    <name type="scientific">Neocallimastix californiae</name>
    <dbReference type="NCBI Taxonomy" id="1754190"/>
    <lineage>
        <taxon>Eukaryota</taxon>
        <taxon>Fungi</taxon>
        <taxon>Fungi incertae sedis</taxon>
        <taxon>Chytridiomycota</taxon>
        <taxon>Chytridiomycota incertae sedis</taxon>
        <taxon>Neocallimastigomycetes</taxon>
        <taxon>Neocallimastigales</taxon>
        <taxon>Neocallimastigaceae</taxon>
        <taxon>Neocallimastix</taxon>
    </lineage>
</organism>
<feature type="region of interest" description="Disordered" evidence="5">
    <location>
        <begin position="117"/>
        <end position="146"/>
    </location>
</feature>
<dbReference type="AlphaFoldDB" id="A0A1Y2D697"/>
<dbReference type="Pfam" id="PF06398">
    <property type="entry name" value="Pex24p"/>
    <property type="match status" value="1"/>
</dbReference>
<dbReference type="InterPro" id="IPR010482">
    <property type="entry name" value="TECPR1-like_DysF"/>
</dbReference>
<dbReference type="STRING" id="1754190.A0A1Y2D697"/>
<evidence type="ECO:0000313" key="9">
    <source>
        <dbReference type="Proteomes" id="UP000193920"/>
    </source>
</evidence>
<dbReference type="EMBL" id="MCOG01000083">
    <property type="protein sequence ID" value="ORY54674.1"/>
    <property type="molecule type" value="Genomic_DNA"/>
</dbReference>
<dbReference type="GO" id="GO:0007031">
    <property type="term" value="P:peroxisome organization"/>
    <property type="evidence" value="ECO:0007669"/>
    <property type="project" value="UniProtKB-ARBA"/>
</dbReference>
<evidence type="ECO:0000256" key="6">
    <source>
        <dbReference type="SAM" id="Phobius"/>
    </source>
</evidence>
<evidence type="ECO:0000259" key="7">
    <source>
        <dbReference type="Pfam" id="PF06398"/>
    </source>
</evidence>
<feature type="transmembrane region" description="Helical" evidence="6">
    <location>
        <begin position="217"/>
        <end position="242"/>
    </location>
</feature>
<keyword evidence="2 6" id="KW-0812">Transmembrane</keyword>
<sequence>MAALMKTNQVHSKLGQLLKSDTFSFQNKNAESESEPLSLFSTTPKNTIVFATKIGPVFDLQDKFLDLLNWTNPSRSFAAYLIYSILCFKPDLILYIPVISLVLLLAYIYYKRETGKENEKNEKERKNNKKEKEKERENEKEKEKEKDMLSNLNSLFSSLSVKQKATFNPNMVNMKTLQGNIQRLQNMMGSYCSMYDSVIEIWGKLNATDSLEIRKGLFFAILGLLGQIIVLKFIRIGIILFLVGTFAFFPHFSVFLVWVLTGWVKVVLEKFNDIVMRTQNNQSNSKLYSISRKLIKPIYEISSDSEGMEYSANSQRVRLSSTIENNELKVSKNVQSKPFIQNDLDSNQNVMEGKIFNAIVVENQRWWVGTGFTDLLLHNDPPNYSTNYKEPKEALPSSLDNYPLPPNYRFIPNESWEIEMDHGGDEEGWIYMDNVWKNQGPRKINSYTRKRIWKRKATFYI</sequence>
<protein>
    <recommendedName>
        <fullName evidence="7">TECPR1-like DysF domain-containing protein</fullName>
    </recommendedName>
</protein>
<comment type="caution">
    <text evidence="8">The sequence shown here is derived from an EMBL/GenBank/DDBJ whole genome shotgun (WGS) entry which is preliminary data.</text>
</comment>
<name>A0A1Y2D697_9FUNG</name>
<comment type="subcellular location">
    <subcellularLocation>
        <location evidence="1">Endomembrane system</location>
    </subcellularLocation>
</comment>
<proteinExistence type="predicted"/>
<evidence type="ECO:0000256" key="5">
    <source>
        <dbReference type="SAM" id="MobiDB-lite"/>
    </source>
</evidence>
<evidence type="ECO:0000313" key="8">
    <source>
        <dbReference type="EMBL" id="ORY54674.1"/>
    </source>
</evidence>
<evidence type="ECO:0000256" key="4">
    <source>
        <dbReference type="ARBA" id="ARBA00023136"/>
    </source>
</evidence>